<dbReference type="RefSeq" id="WP_183264353.1">
    <property type="nucleotide sequence ID" value="NZ_BAAAVZ010000026.1"/>
</dbReference>
<reference evidence="2 3" key="1">
    <citation type="submission" date="2020-08" db="EMBL/GenBank/DDBJ databases">
        <title>Genomic Encyclopedia of Type Strains, Phase IV (KMG-IV): sequencing the most valuable type-strain genomes for metagenomic binning, comparative biology and taxonomic classification.</title>
        <authorList>
            <person name="Goeker M."/>
        </authorList>
    </citation>
    <scope>NUCLEOTIDE SEQUENCE [LARGE SCALE GENOMIC DNA]</scope>
    <source>
        <strain evidence="2 3">DSM 7050</strain>
    </source>
</reference>
<organism evidence="2 3">
    <name type="scientific">Aminobacter niigataensis</name>
    <dbReference type="NCBI Taxonomy" id="83265"/>
    <lineage>
        <taxon>Bacteria</taxon>
        <taxon>Pseudomonadati</taxon>
        <taxon>Pseudomonadota</taxon>
        <taxon>Alphaproteobacteria</taxon>
        <taxon>Hyphomicrobiales</taxon>
        <taxon>Phyllobacteriaceae</taxon>
        <taxon>Aminobacter</taxon>
    </lineage>
</organism>
<evidence type="ECO:0000259" key="1">
    <source>
        <dbReference type="Pfam" id="PF24875"/>
    </source>
</evidence>
<protein>
    <recommendedName>
        <fullName evidence="1">DUF7736 domain-containing protein</fullName>
    </recommendedName>
</protein>
<sequence>MSETVQNRTKDFPTGAVLSVVADVLVSENHIAGVYEVLNWMTGESLYTHQLPRVSLEATPVIVAMHPELAVAIAEAEQVNGENWREWLAIWKARYGETIAVPRLNIAEHERIDPLSELAEKVPPDRIVVIDGGH</sequence>
<proteinExistence type="predicted"/>
<dbReference type="EMBL" id="JACHOT010000009">
    <property type="protein sequence ID" value="MBB4652950.1"/>
    <property type="molecule type" value="Genomic_DNA"/>
</dbReference>
<dbReference type="InterPro" id="IPR056638">
    <property type="entry name" value="DUF7736"/>
</dbReference>
<accession>A0ABR6LAB2</accession>
<dbReference type="Pfam" id="PF24875">
    <property type="entry name" value="DUF7736"/>
    <property type="match status" value="1"/>
</dbReference>
<name>A0ABR6LAB2_9HYPH</name>
<gene>
    <name evidence="2" type="ORF">GGQ99_004734</name>
</gene>
<evidence type="ECO:0000313" key="2">
    <source>
        <dbReference type="EMBL" id="MBB4652950.1"/>
    </source>
</evidence>
<evidence type="ECO:0000313" key="3">
    <source>
        <dbReference type="Proteomes" id="UP000539538"/>
    </source>
</evidence>
<comment type="caution">
    <text evidence="2">The sequence shown here is derived from an EMBL/GenBank/DDBJ whole genome shotgun (WGS) entry which is preliminary data.</text>
</comment>
<feature type="domain" description="DUF7736" evidence="1">
    <location>
        <begin position="12"/>
        <end position="70"/>
    </location>
</feature>
<keyword evidence="3" id="KW-1185">Reference proteome</keyword>
<dbReference type="Proteomes" id="UP000539538">
    <property type="component" value="Unassembled WGS sequence"/>
</dbReference>